<dbReference type="EMBL" id="VSRR010010393">
    <property type="protein sequence ID" value="MPC51762.1"/>
    <property type="molecule type" value="Genomic_DNA"/>
</dbReference>
<feature type="compositionally biased region" description="Basic and acidic residues" evidence="1">
    <location>
        <begin position="137"/>
        <end position="156"/>
    </location>
</feature>
<evidence type="ECO:0000313" key="3">
    <source>
        <dbReference type="Proteomes" id="UP000324222"/>
    </source>
</evidence>
<evidence type="ECO:0000313" key="2">
    <source>
        <dbReference type="EMBL" id="MPC51762.1"/>
    </source>
</evidence>
<accession>A0A5B7FYS1</accession>
<dbReference type="Proteomes" id="UP000324222">
    <property type="component" value="Unassembled WGS sequence"/>
</dbReference>
<gene>
    <name evidence="2" type="ORF">E2C01_045615</name>
</gene>
<feature type="region of interest" description="Disordered" evidence="1">
    <location>
        <begin position="137"/>
        <end position="169"/>
    </location>
</feature>
<evidence type="ECO:0000256" key="1">
    <source>
        <dbReference type="SAM" id="MobiDB-lite"/>
    </source>
</evidence>
<comment type="caution">
    <text evidence="2">The sequence shown here is derived from an EMBL/GenBank/DDBJ whole genome shotgun (WGS) entry which is preliminary data.</text>
</comment>
<name>A0A5B7FYS1_PORTR</name>
<protein>
    <submittedName>
        <fullName evidence="2">Uncharacterized protein</fullName>
    </submittedName>
</protein>
<dbReference type="AlphaFoldDB" id="A0A5B7FYS1"/>
<sequence>MRDTDPPDIEKERLYCFDVSEPHPAPDCSQMHQIERLSVEQLEGTKEHYKPEWAHRNLAEYSNEETANIYGGYYTQDISREPYSMGQTQMAKQDYPIERTHQSTEHIYTEHHTQDQYLFIDEQNYSCSSRPVPFLIKEERGGEERPGVSGEARSDDSSSEELGTAGETLRPTGNKILSLLVISGSFLVLPKWRSSRDPSHLNSHQLKMIIAREGRDKRQKNVEYVVTER</sequence>
<reference evidence="2 3" key="1">
    <citation type="submission" date="2019-05" db="EMBL/GenBank/DDBJ databases">
        <title>Another draft genome of Portunus trituberculatus and its Hox gene families provides insights of decapod evolution.</title>
        <authorList>
            <person name="Jeong J.-H."/>
            <person name="Song I."/>
            <person name="Kim S."/>
            <person name="Choi T."/>
            <person name="Kim D."/>
            <person name="Ryu S."/>
            <person name="Kim W."/>
        </authorList>
    </citation>
    <scope>NUCLEOTIDE SEQUENCE [LARGE SCALE GENOMIC DNA]</scope>
    <source>
        <tissue evidence="2">Muscle</tissue>
    </source>
</reference>
<organism evidence="2 3">
    <name type="scientific">Portunus trituberculatus</name>
    <name type="common">Swimming crab</name>
    <name type="synonym">Neptunus trituberculatus</name>
    <dbReference type="NCBI Taxonomy" id="210409"/>
    <lineage>
        <taxon>Eukaryota</taxon>
        <taxon>Metazoa</taxon>
        <taxon>Ecdysozoa</taxon>
        <taxon>Arthropoda</taxon>
        <taxon>Crustacea</taxon>
        <taxon>Multicrustacea</taxon>
        <taxon>Malacostraca</taxon>
        <taxon>Eumalacostraca</taxon>
        <taxon>Eucarida</taxon>
        <taxon>Decapoda</taxon>
        <taxon>Pleocyemata</taxon>
        <taxon>Brachyura</taxon>
        <taxon>Eubrachyura</taxon>
        <taxon>Portunoidea</taxon>
        <taxon>Portunidae</taxon>
        <taxon>Portuninae</taxon>
        <taxon>Portunus</taxon>
    </lineage>
</organism>
<proteinExistence type="predicted"/>
<keyword evidence="3" id="KW-1185">Reference proteome</keyword>